<reference evidence="4" key="1">
    <citation type="submission" date="2016-03" db="EMBL/GenBank/DDBJ databases">
        <authorList>
            <person name="Devillers H."/>
        </authorList>
    </citation>
    <scope>NUCLEOTIDE SEQUENCE [LARGE SCALE GENOMIC DNA]</scope>
</reference>
<dbReference type="InterPro" id="IPR056196">
    <property type="entry name" value="Mmc1_C"/>
</dbReference>
<evidence type="ECO:0000313" key="4">
    <source>
        <dbReference type="Proteomes" id="UP000190274"/>
    </source>
</evidence>
<feature type="transmembrane region" description="Helical" evidence="1">
    <location>
        <begin position="393"/>
        <end position="412"/>
    </location>
</feature>
<keyword evidence="1" id="KW-0812">Transmembrane</keyword>
<dbReference type="EMBL" id="LT598457">
    <property type="protein sequence ID" value="SCU94955.1"/>
    <property type="molecule type" value="Genomic_DNA"/>
</dbReference>
<evidence type="ECO:0000256" key="1">
    <source>
        <dbReference type="SAM" id="Phobius"/>
    </source>
</evidence>
<protein>
    <submittedName>
        <fullName evidence="3">LADA_0G12508g1_1</fullName>
    </submittedName>
</protein>
<evidence type="ECO:0000259" key="2">
    <source>
        <dbReference type="Pfam" id="PF23868"/>
    </source>
</evidence>
<keyword evidence="1" id="KW-0472">Membrane</keyword>
<sequence length="476" mass="54267">MRILQLALRRGIGRRSSSNWSELAQVFQRTGGDKMPAKLDLMVRASLPSKLRTVRCGVILNSLKSERSAAFLDALLADVYATDQYWYNEFRNRFKNNSTGPRIIRYSSTLDIQKDGQATFYGLPSPWLRKHAVELQEIDHSLTTDDSTDGCHIYLKTTPQVIGFSPQWPTLEISDLDSDFPIGSRELNSSKALSGVLELIEDKHNVSHYLSCLESSNFLTVTEKLGDRLDDKARVFQDLGRAVIQNIYNTDACILNHQKVCLQNAKTTQEIEDWATDAHSYLLSRYKPQIEEFIKDQLSIFKIYTYSESRTELKLRELCDVSEKTGIHERINHLRGRLDLPQTSTSTKLDSMYSKVPALRKGISKVIYQQFFKLQLPLSLCAIGGVLSGQFSAYSMGSLALFGIVLGACRIMKKWSSMLEQFESEIMNINRLQIEHGKMKIEDEWKQSFKTHEALVQRKIKALEDIGETLNKNNDT</sequence>
<accession>A0A1G4JVH1</accession>
<dbReference type="PANTHER" id="PTHR38644:SF1">
    <property type="entry name" value="EXPRESSED PROTEIN"/>
    <property type="match status" value="1"/>
</dbReference>
<dbReference type="OrthoDB" id="5319015at2759"/>
<name>A0A1G4JVH1_9SACH</name>
<proteinExistence type="predicted"/>
<dbReference type="Pfam" id="PF23868">
    <property type="entry name" value="Mmc1_C"/>
    <property type="match status" value="1"/>
</dbReference>
<keyword evidence="1" id="KW-1133">Transmembrane helix</keyword>
<dbReference type="PANTHER" id="PTHR38644">
    <property type="entry name" value="EXPRESSED PROTEIN"/>
    <property type="match status" value="1"/>
</dbReference>
<dbReference type="AlphaFoldDB" id="A0A1G4JVH1"/>
<evidence type="ECO:0000313" key="3">
    <source>
        <dbReference type="EMBL" id="SCU94955.1"/>
    </source>
</evidence>
<organism evidence="3 4">
    <name type="scientific">Lachancea dasiensis</name>
    <dbReference type="NCBI Taxonomy" id="1072105"/>
    <lineage>
        <taxon>Eukaryota</taxon>
        <taxon>Fungi</taxon>
        <taxon>Dikarya</taxon>
        <taxon>Ascomycota</taxon>
        <taxon>Saccharomycotina</taxon>
        <taxon>Saccharomycetes</taxon>
        <taxon>Saccharomycetales</taxon>
        <taxon>Saccharomycetaceae</taxon>
        <taxon>Lachancea</taxon>
    </lineage>
</organism>
<dbReference type="Proteomes" id="UP000190274">
    <property type="component" value="Chromosome G"/>
</dbReference>
<feature type="domain" description="Mmc1 C-terminal" evidence="2">
    <location>
        <begin position="268"/>
        <end position="428"/>
    </location>
</feature>
<keyword evidence="4" id="KW-1185">Reference proteome</keyword>
<gene>
    <name evidence="3" type="ORF">LADA_0G12508G</name>
</gene>
<dbReference type="Pfam" id="PF23867">
    <property type="entry name" value="Mmc1_N"/>
    <property type="match status" value="1"/>
</dbReference>